<protein>
    <recommendedName>
        <fullName evidence="4">HTH cro/C1-type domain-containing protein</fullName>
    </recommendedName>
</protein>
<dbReference type="Pfam" id="PF01381">
    <property type="entry name" value="HTH_3"/>
    <property type="match status" value="1"/>
</dbReference>
<comment type="caution">
    <text evidence="5">The sequence shown here is derived from an EMBL/GenBank/DDBJ whole genome shotgun (WGS) entry which is preliminary data.</text>
</comment>
<evidence type="ECO:0000313" key="5">
    <source>
        <dbReference type="EMBL" id="PHI05707.1"/>
    </source>
</evidence>
<reference evidence="5 6" key="1">
    <citation type="submission" date="2017-06" db="EMBL/GenBank/DDBJ databases">
        <title>Draft genome sequence of Fusobacterium nucleatum subsp. polymorphum KCOM 1271 (=ChDC F305).</title>
        <authorList>
            <person name="Kook J.-K."/>
            <person name="Park S.-N."/>
            <person name="Lim Y.K."/>
            <person name="Roh H."/>
        </authorList>
    </citation>
    <scope>NUCLEOTIDE SEQUENCE [LARGE SCALE GENOMIC DNA]</scope>
    <source>
        <strain evidence="6">KCOM 1271 (ChDC F305)</strain>
    </source>
</reference>
<name>A0A2C6BMA9_FUSNP</name>
<evidence type="ECO:0000256" key="2">
    <source>
        <dbReference type="ARBA" id="ARBA00023125"/>
    </source>
</evidence>
<dbReference type="Gene3D" id="1.10.260.40">
    <property type="entry name" value="lambda repressor-like DNA-binding domains"/>
    <property type="match status" value="1"/>
</dbReference>
<dbReference type="SUPFAM" id="SSF51306">
    <property type="entry name" value="LexA/Signal peptidase"/>
    <property type="match status" value="1"/>
</dbReference>
<dbReference type="Gene3D" id="2.10.109.10">
    <property type="entry name" value="Umud Fragment, subunit A"/>
    <property type="match status" value="1"/>
</dbReference>
<proteinExistence type="predicted"/>
<accession>A0A2C6BMA9</accession>
<dbReference type="EMBL" id="NIRN01000001">
    <property type="protein sequence ID" value="PHI05707.1"/>
    <property type="molecule type" value="Genomic_DNA"/>
</dbReference>
<gene>
    <name evidence="5" type="ORF">CBG54_00835</name>
</gene>
<dbReference type="InterPro" id="IPR036286">
    <property type="entry name" value="LexA/Signal_pep-like_sf"/>
</dbReference>
<evidence type="ECO:0000259" key="4">
    <source>
        <dbReference type="PROSITE" id="PS50943"/>
    </source>
</evidence>
<dbReference type="InterPro" id="IPR015927">
    <property type="entry name" value="Peptidase_S24_S26A/B/C"/>
</dbReference>
<dbReference type="CDD" id="cd00093">
    <property type="entry name" value="HTH_XRE"/>
    <property type="match status" value="1"/>
</dbReference>
<sequence>MNTADIIKKRREELGLSQEELADKLGYKSRSSINKIELGLSDIPFSKIPLFAKALEIEPEILMGWEKNKKQEDSNIDMNNVINGDEFVMIPLYSSISAGYGSEEAEFIEMIAIPGLKNPQECFGVIVKGDSMEDKIDSGSTIIVRRDSVIEPGQIGAFSFNNKSYVKQKKVYGNTIVLHSYNDKYEDLLVDEAEEFKEYGKVIMSINIKKF</sequence>
<dbReference type="GO" id="GO:0003677">
    <property type="term" value="F:DNA binding"/>
    <property type="evidence" value="ECO:0007669"/>
    <property type="project" value="UniProtKB-KW"/>
</dbReference>
<keyword evidence="3" id="KW-0804">Transcription</keyword>
<evidence type="ECO:0000256" key="1">
    <source>
        <dbReference type="ARBA" id="ARBA00023015"/>
    </source>
</evidence>
<dbReference type="AlphaFoldDB" id="A0A2C6BMA9"/>
<evidence type="ECO:0000256" key="3">
    <source>
        <dbReference type="ARBA" id="ARBA00023163"/>
    </source>
</evidence>
<dbReference type="PROSITE" id="PS50943">
    <property type="entry name" value="HTH_CROC1"/>
    <property type="match status" value="1"/>
</dbReference>
<dbReference type="PANTHER" id="PTHR40661:SF3">
    <property type="entry name" value="FELS-1 PROPHAGE TRANSCRIPTIONAL REGULATOR"/>
    <property type="match status" value="1"/>
</dbReference>
<dbReference type="InterPro" id="IPR001387">
    <property type="entry name" value="Cro/C1-type_HTH"/>
</dbReference>
<dbReference type="Proteomes" id="UP000224182">
    <property type="component" value="Unassembled WGS sequence"/>
</dbReference>
<dbReference type="SMART" id="SM00530">
    <property type="entry name" value="HTH_XRE"/>
    <property type="match status" value="1"/>
</dbReference>
<dbReference type="SUPFAM" id="SSF47413">
    <property type="entry name" value="lambda repressor-like DNA-binding domains"/>
    <property type="match status" value="1"/>
</dbReference>
<dbReference type="CDD" id="cd06529">
    <property type="entry name" value="S24_LexA-like"/>
    <property type="match status" value="1"/>
</dbReference>
<dbReference type="InterPro" id="IPR010982">
    <property type="entry name" value="Lambda_DNA-bd_dom_sf"/>
</dbReference>
<keyword evidence="2" id="KW-0238">DNA-binding</keyword>
<dbReference type="PANTHER" id="PTHR40661">
    <property type="match status" value="1"/>
</dbReference>
<dbReference type="InterPro" id="IPR039418">
    <property type="entry name" value="LexA-like"/>
</dbReference>
<dbReference type="Pfam" id="PF00717">
    <property type="entry name" value="Peptidase_S24"/>
    <property type="match status" value="1"/>
</dbReference>
<organism evidence="5 6">
    <name type="scientific">Fusobacterium nucleatum subsp. polymorphum</name>
    <name type="common">Fusobacterium polymorphum</name>
    <dbReference type="NCBI Taxonomy" id="76857"/>
    <lineage>
        <taxon>Bacteria</taxon>
        <taxon>Fusobacteriati</taxon>
        <taxon>Fusobacteriota</taxon>
        <taxon>Fusobacteriia</taxon>
        <taxon>Fusobacteriales</taxon>
        <taxon>Fusobacteriaceae</taxon>
        <taxon>Fusobacterium</taxon>
    </lineage>
</organism>
<feature type="domain" description="HTH cro/C1-type" evidence="4">
    <location>
        <begin position="7"/>
        <end position="62"/>
    </location>
</feature>
<evidence type="ECO:0000313" key="6">
    <source>
        <dbReference type="Proteomes" id="UP000224182"/>
    </source>
</evidence>
<keyword evidence="1" id="KW-0805">Transcription regulation</keyword>
<dbReference type="RefSeq" id="WP_098973440.1">
    <property type="nucleotide sequence ID" value="NZ_CP077115.1"/>
</dbReference>